<evidence type="ECO:0000256" key="2">
    <source>
        <dbReference type="ARBA" id="ARBA00022771"/>
    </source>
</evidence>
<evidence type="ECO:0000313" key="7">
    <source>
        <dbReference type="Proteomes" id="UP000698028"/>
    </source>
</evidence>
<evidence type="ECO:0000259" key="5">
    <source>
        <dbReference type="Pfam" id="PF01258"/>
    </source>
</evidence>
<keyword evidence="2" id="KW-0863">Zinc-finger</keyword>
<evidence type="ECO:0000256" key="3">
    <source>
        <dbReference type="ARBA" id="ARBA00022833"/>
    </source>
</evidence>
<evidence type="ECO:0000256" key="4">
    <source>
        <dbReference type="PROSITE-ProRule" id="PRU00510"/>
    </source>
</evidence>
<protein>
    <submittedName>
        <fullName evidence="6">TraR/DksA C4-type zinc finger protein</fullName>
    </submittedName>
</protein>
<evidence type="ECO:0000256" key="1">
    <source>
        <dbReference type="ARBA" id="ARBA00022723"/>
    </source>
</evidence>
<dbReference type="PROSITE" id="PS51128">
    <property type="entry name" value="ZF_DKSA_2"/>
    <property type="match status" value="1"/>
</dbReference>
<feature type="domain" description="Zinc finger DksA/TraR C4-type" evidence="5">
    <location>
        <begin position="77"/>
        <end position="107"/>
    </location>
</feature>
<dbReference type="PANTHER" id="PTHR33823">
    <property type="entry name" value="RNA POLYMERASE-BINDING TRANSCRIPTION FACTOR DKSA-RELATED"/>
    <property type="match status" value="1"/>
</dbReference>
<keyword evidence="3" id="KW-0862">Zinc</keyword>
<reference evidence="6 7" key="1">
    <citation type="submission" date="2021-07" db="EMBL/GenBank/DDBJ databases">
        <title>The draft genome sequence of Sphingomicrobium sp. B8.</title>
        <authorList>
            <person name="Mu L."/>
        </authorList>
    </citation>
    <scope>NUCLEOTIDE SEQUENCE [LARGE SCALE GENOMIC DNA]</scope>
    <source>
        <strain evidence="6 7">B8</strain>
    </source>
</reference>
<dbReference type="InterPro" id="IPR000962">
    <property type="entry name" value="Znf_DskA_TraR"/>
</dbReference>
<gene>
    <name evidence="6" type="ORF">KTQ36_09185</name>
</gene>
<keyword evidence="1" id="KW-0479">Metal-binding</keyword>
<name>A0ABS6V7C1_9SPHN</name>
<comment type="caution">
    <text evidence="6">The sequence shown here is derived from an EMBL/GenBank/DDBJ whole genome shotgun (WGS) entry which is preliminary data.</text>
</comment>
<dbReference type="Pfam" id="PF01258">
    <property type="entry name" value="zf-dskA_traR"/>
    <property type="match status" value="1"/>
</dbReference>
<dbReference type="EMBL" id="JAHVAH010000001">
    <property type="protein sequence ID" value="MBW0145467.1"/>
    <property type="molecule type" value="Genomic_DNA"/>
</dbReference>
<dbReference type="RefSeq" id="WP_218633368.1">
    <property type="nucleotide sequence ID" value="NZ_JAHVAH010000001.1"/>
</dbReference>
<keyword evidence="7" id="KW-1185">Reference proteome</keyword>
<sequence>MDEATARRLLEEKLAELLDEDRLGDADRATVELDQESVGRLSRMDALQVQAMAEAQARRRSAARNRIRAALKRLDDGDFGYCIECGDDIAAKRLEHDPSVTHCIKCAS</sequence>
<dbReference type="PANTHER" id="PTHR33823:SF4">
    <property type="entry name" value="GENERAL STRESS PROTEIN 16O"/>
    <property type="match status" value="1"/>
</dbReference>
<dbReference type="Proteomes" id="UP000698028">
    <property type="component" value="Unassembled WGS sequence"/>
</dbReference>
<organism evidence="6 7">
    <name type="scientific">Sphingomicrobium clamense</name>
    <dbReference type="NCBI Taxonomy" id="2851013"/>
    <lineage>
        <taxon>Bacteria</taxon>
        <taxon>Pseudomonadati</taxon>
        <taxon>Pseudomonadota</taxon>
        <taxon>Alphaproteobacteria</taxon>
        <taxon>Sphingomonadales</taxon>
        <taxon>Sphingomonadaceae</taxon>
        <taxon>Sphingomicrobium</taxon>
    </lineage>
</organism>
<accession>A0ABS6V7C1</accession>
<evidence type="ECO:0000313" key="6">
    <source>
        <dbReference type="EMBL" id="MBW0145467.1"/>
    </source>
</evidence>
<feature type="zinc finger region" description="dksA C4-type" evidence="4">
    <location>
        <begin position="82"/>
        <end position="106"/>
    </location>
</feature>
<proteinExistence type="predicted"/>